<dbReference type="EMBL" id="BMAV01007913">
    <property type="protein sequence ID" value="GFY51138.1"/>
    <property type="molecule type" value="Genomic_DNA"/>
</dbReference>
<dbReference type="OrthoDB" id="6435651at2759"/>
<evidence type="ECO:0000313" key="1">
    <source>
        <dbReference type="EMBL" id="GFY51138.1"/>
    </source>
</evidence>
<dbReference type="Pfam" id="PF05380">
    <property type="entry name" value="Peptidase_A17"/>
    <property type="match status" value="1"/>
</dbReference>
<keyword evidence="2" id="KW-1185">Reference proteome</keyword>
<dbReference type="Proteomes" id="UP000886998">
    <property type="component" value="Unassembled WGS sequence"/>
</dbReference>
<organism evidence="1 2">
    <name type="scientific">Trichonephila inaurata madagascariensis</name>
    <dbReference type="NCBI Taxonomy" id="2747483"/>
    <lineage>
        <taxon>Eukaryota</taxon>
        <taxon>Metazoa</taxon>
        <taxon>Ecdysozoa</taxon>
        <taxon>Arthropoda</taxon>
        <taxon>Chelicerata</taxon>
        <taxon>Arachnida</taxon>
        <taxon>Araneae</taxon>
        <taxon>Araneomorphae</taxon>
        <taxon>Entelegynae</taxon>
        <taxon>Araneoidea</taxon>
        <taxon>Nephilidae</taxon>
        <taxon>Trichonephila</taxon>
        <taxon>Trichonephila inaurata</taxon>
    </lineage>
</organism>
<sequence>MGDLVLSSLSSKRLLTLERKYFPYPLDKDKDLQLHVFCDASPRAFGAVAYFRYITANDDIYTRFITAKSRFSSRKVNPATIGTFGSSFGLKNFEIFNIKI</sequence>
<comment type="caution">
    <text evidence="1">The sequence shown here is derived from an EMBL/GenBank/DDBJ whole genome shotgun (WGS) entry which is preliminary data.</text>
</comment>
<reference evidence="1" key="1">
    <citation type="submission" date="2020-08" db="EMBL/GenBank/DDBJ databases">
        <title>Multicomponent nature underlies the extraordinary mechanical properties of spider dragline silk.</title>
        <authorList>
            <person name="Kono N."/>
            <person name="Nakamura H."/>
            <person name="Mori M."/>
            <person name="Yoshida Y."/>
            <person name="Ohtoshi R."/>
            <person name="Malay A.D."/>
            <person name="Moran D.A.P."/>
            <person name="Tomita M."/>
            <person name="Numata K."/>
            <person name="Arakawa K."/>
        </authorList>
    </citation>
    <scope>NUCLEOTIDE SEQUENCE</scope>
</reference>
<name>A0A8X7C1X5_9ARAC</name>
<gene>
    <name evidence="1" type="ORF">TNIN_290861</name>
</gene>
<protein>
    <submittedName>
        <fullName evidence="1">Uncharacterized protein</fullName>
    </submittedName>
</protein>
<dbReference type="AlphaFoldDB" id="A0A8X7C1X5"/>
<evidence type="ECO:0000313" key="2">
    <source>
        <dbReference type="Proteomes" id="UP000886998"/>
    </source>
</evidence>
<accession>A0A8X7C1X5</accession>
<dbReference type="InterPro" id="IPR008042">
    <property type="entry name" value="Retrotrans_Pao"/>
</dbReference>
<proteinExistence type="predicted"/>